<sequence>MTIEIESHPQSALAPTTAPPFVGEQAWLELFAQLAEQPNRIAALQTLTVALQNFYPHSQLRIARGGDRLKEIFDARLGRLGVESSLHHELSEHWQPIIDADKACFAIDQHRFVLAPETSGLTRIVFWIPPSATWDRQRDESLHRVAASLATVLASRPAIAVGTLGGIFSGKRQSFAAWAIGAILLLLAMLPVSYRVRCKATLEPVQPRIVSGPFEATLLDCHVQPGDTVSKGQVLLTLDGRRLQTEIEALTAEQSQDSKEESVALAKGQIAESQLAALRSQQLQQRINLLKERLDRILVRSPMDGVVISGDMRRSIGSPIDTGQPLLEIAPLEQMRIELAIPEADVLYVASGAEASVRFHSLPRTKWTGHLESITPSAEIRDNNNVFVGNWTIANEADRLRPGMQGYAVVYGPRRPWAWKPIRQSCETIFRAIGW</sequence>
<keyword evidence="2" id="KW-0175">Coiled coil</keyword>
<dbReference type="Gene3D" id="2.40.50.100">
    <property type="match status" value="1"/>
</dbReference>
<evidence type="ECO:0000256" key="3">
    <source>
        <dbReference type="SAM" id="Phobius"/>
    </source>
</evidence>
<dbReference type="Pfam" id="PF25954">
    <property type="entry name" value="Beta-barrel_RND_2"/>
    <property type="match status" value="1"/>
</dbReference>
<evidence type="ECO:0000256" key="1">
    <source>
        <dbReference type="ARBA" id="ARBA00004196"/>
    </source>
</evidence>
<dbReference type="PANTHER" id="PTHR32347:SF23">
    <property type="entry name" value="BLL5650 PROTEIN"/>
    <property type="match status" value="1"/>
</dbReference>
<keyword evidence="3" id="KW-0472">Membrane</keyword>
<dbReference type="OrthoDB" id="9806939at2"/>
<evidence type="ECO:0000313" key="6">
    <source>
        <dbReference type="Proteomes" id="UP000320672"/>
    </source>
</evidence>
<feature type="transmembrane region" description="Helical" evidence="3">
    <location>
        <begin position="175"/>
        <end position="194"/>
    </location>
</feature>
<dbReference type="SUPFAM" id="SSF111369">
    <property type="entry name" value="HlyD-like secretion proteins"/>
    <property type="match status" value="1"/>
</dbReference>
<gene>
    <name evidence="5" type="ORF">FF011L_53860</name>
</gene>
<comment type="subcellular location">
    <subcellularLocation>
        <location evidence="1">Cell envelope</location>
    </subcellularLocation>
</comment>
<keyword evidence="6" id="KW-1185">Reference proteome</keyword>
<dbReference type="Gene3D" id="2.40.30.170">
    <property type="match status" value="1"/>
</dbReference>
<reference evidence="5 6" key="1">
    <citation type="submission" date="2019-02" db="EMBL/GenBank/DDBJ databases">
        <title>Deep-cultivation of Planctomycetes and their phenomic and genomic characterization uncovers novel biology.</title>
        <authorList>
            <person name="Wiegand S."/>
            <person name="Jogler M."/>
            <person name="Boedeker C."/>
            <person name="Pinto D."/>
            <person name="Vollmers J."/>
            <person name="Rivas-Marin E."/>
            <person name="Kohn T."/>
            <person name="Peeters S.H."/>
            <person name="Heuer A."/>
            <person name="Rast P."/>
            <person name="Oberbeckmann S."/>
            <person name="Bunk B."/>
            <person name="Jeske O."/>
            <person name="Meyerdierks A."/>
            <person name="Storesund J.E."/>
            <person name="Kallscheuer N."/>
            <person name="Luecker S."/>
            <person name="Lage O.M."/>
            <person name="Pohl T."/>
            <person name="Merkel B.J."/>
            <person name="Hornburger P."/>
            <person name="Mueller R.-W."/>
            <person name="Bruemmer F."/>
            <person name="Labrenz M."/>
            <person name="Spormann A.M."/>
            <person name="Op den Camp H."/>
            <person name="Overmann J."/>
            <person name="Amann R."/>
            <person name="Jetten M.S.M."/>
            <person name="Mascher T."/>
            <person name="Medema M.H."/>
            <person name="Devos D.P."/>
            <person name="Kaster A.-K."/>
            <person name="Ovreas L."/>
            <person name="Rohde M."/>
            <person name="Galperin M.Y."/>
            <person name="Jogler C."/>
        </authorList>
    </citation>
    <scope>NUCLEOTIDE SEQUENCE [LARGE SCALE GENOMIC DNA]</scope>
    <source>
        <strain evidence="5 6">FF011L</strain>
    </source>
</reference>
<dbReference type="KEGG" id="rml:FF011L_53860"/>
<dbReference type="Proteomes" id="UP000320672">
    <property type="component" value="Chromosome"/>
</dbReference>
<accession>A0A517MNX7</accession>
<name>A0A517MNX7_9BACT</name>
<dbReference type="GO" id="GO:0030313">
    <property type="term" value="C:cell envelope"/>
    <property type="evidence" value="ECO:0007669"/>
    <property type="project" value="UniProtKB-SubCell"/>
</dbReference>
<organism evidence="5 6">
    <name type="scientific">Roseimaritima multifibrata</name>
    <dbReference type="NCBI Taxonomy" id="1930274"/>
    <lineage>
        <taxon>Bacteria</taxon>
        <taxon>Pseudomonadati</taxon>
        <taxon>Planctomycetota</taxon>
        <taxon>Planctomycetia</taxon>
        <taxon>Pirellulales</taxon>
        <taxon>Pirellulaceae</taxon>
        <taxon>Roseimaritima</taxon>
    </lineage>
</organism>
<evidence type="ECO:0000313" key="5">
    <source>
        <dbReference type="EMBL" id="QDS96574.1"/>
    </source>
</evidence>
<feature type="domain" description="CusB-like beta-barrel" evidence="4">
    <location>
        <begin position="337"/>
        <end position="407"/>
    </location>
</feature>
<protein>
    <submittedName>
        <fullName evidence="5">Macrolide transporter subunit MacA</fullName>
    </submittedName>
</protein>
<dbReference type="InterPro" id="IPR058792">
    <property type="entry name" value="Beta-barrel_RND_2"/>
</dbReference>
<dbReference type="AlphaFoldDB" id="A0A517MNX7"/>
<dbReference type="RefSeq" id="WP_145354698.1">
    <property type="nucleotide sequence ID" value="NZ_CP036262.1"/>
</dbReference>
<keyword evidence="3" id="KW-1133">Transmembrane helix</keyword>
<proteinExistence type="predicted"/>
<dbReference type="EMBL" id="CP036262">
    <property type="protein sequence ID" value="QDS96574.1"/>
    <property type="molecule type" value="Genomic_DNA"/>
</dbReference>
<dbReference type="InterPro" id="IPR050465">
    <property type="entry name" value="UPF0194_transport"/>
</dbReference>
<evidence type="ECO:0000259" key="4">
    <source>
        <dbReference type="Pfam" id="PF25954"/>
    </source>
</evidence>
<dbReference type="PANTHER" id="PTHR32347">
    <property type="entry name" value="EFFLUX SYSTEM COMPONENT YKNX-RELATED"/>
    <property type="match status" value="1"/>
</dbReference>
<evidence type="ECO:0000256" key="2">
    <source>
        <dbReference type="ARBA" id="ARBA00023054"/>
    </source>
</evidence>
<keyword evidence="3" id="KW-0812">Transmembrane</keyword>